<evidence type="ECO:0000313" key="2">
    <source>
        <dbReference type="Proteomes" id="UP000324758"/>
    </source>
</evidence>
<dbReference type="GO" id="GO:0008168">
    <property type="term" value="F:methyltransferase activity"/>
    <property type="evidence" value="ECO:0007669"/>
    <property type="project" value="UniProtKB-KW"/>
</dbReference>
<keyword evidence="2" id="KW-1185">Reference proteome</keyword>
<dbReference type="SUPFAM" id="SSF53335">
    <property type="entry name" value="S-adenosyl-L-methionine-dependent methyltransferases"/>
    <property type="match status" value="1"/>
</dbReference>
<dbReference type="EMBL" id="VSSS01000061">
    <property type="protein sequence ID" value="TYL89367.1"/>
    <property type="molecule type" value="Genomic_DNA"/>
</dbReference>
<dbReference type="Proteomes" id="UP000324758">
    <property type="component" value="Unassembled WGS sequence"/>
</dbReference>
<keyword evidence="1" id="KW-0489">Methyltransferase</keyword>
<dbReference type="Pfam" id="PF13489">
    <property type="entry name" value="Methyltransf_23"/>
    <property type="match status" value="1"/>
</dbReference>
<dbReference type="CDD" id="cd02440">
    <property type="entry name" value="AdoMet_MTases"/>
    <property type="match status" value="1"/>
</dbReference>
<organism evidence="1 2">
    <name type="scientific">Bradyrhizobium rifense</name>
    <dbReference type="NCBI Taxonomy" id="515499"/>
    <lineage>
        <taxon>Bacteria</taxon>
        <taxon>Pseudomonadati</taxon>
        <taxon>Pseudomonadota</taxon>
        <taxon>Alphaproteobacteria</taxon>
        <taxon>Hyphomicrobiales</taxon>
        <taxon>Nitrobacteraceae</taxon>
        <taxon>Bradyrhizobium</taxon>
    </lineage>
</organism>
<dbReference type="AlphaFoldDB" id="A0A5D3K3W3"/>
<dbReference type="OrthoDB" id="9792690at2"/>
<dbReference type="RefSeq" id="WP_148777080.1">
    <property type="nucleotide sequence ID" value="NZ_VSSS01000061.1"/>
</dbReference>
<protein>
    <submittedName>
        <fullName evidence="1">Class I SAM-dependent methyltransferase</fullName>
    </submittedName>
</protein>
<dbReference type="GO" id="GO:0032259">
    <property type="term" value="P:methylation"/>
    <property type="evidence" value="ECO:0007669"/>
    <property type="project" value="UniProtKB-KW"/>
</dbReference>
<accession>A0A5D3K3W3</accession>
<reference evidence="1 2" key="1">
    <citation type="submission" date="2019-08" db="EMBL/GenBank/DDBJ databases">
        <title>Bradyrhizobium hipponensis sp. nov., a rhizobium isolated from a Lupinus angustifolius root nodule in Tunisia.</title>
        <authorList>
            <person name="Off K."/>
            <person name="Rejili M."/>
            <person name="Mars M."/>
            <person name="Brachmann A."/>
            <person name="Marin M."/>
        </authorList>
    </citation>
    <scope>NUCLEOTIDE SEQUENCE [LARGE SCALE GENOMIC DNA]</scope>
    <source>
        <strain evidence="1 2">CTAW71</strain>
    </source>
</reference>
<dbReference type="PANTHER" id="PTHR43861:SF6">
    <property type="entry name" value="METHYLTRANSFERASE TYPE 11"/>
    <property type="match status" value="1"/>
</dbReference>
<dbReference type="InterPro" id="IPR029063">
    <property type="entry name" value="SAM-dependent_MTases_sf"/>
</dbReference>
<dbReference type="Gene3D" id="3.40.50.150">
    <property type="entry name" value="Vaccinia Virus protein VP39"/>
    <property type="match status" value="1"/>
</dbReference>
<keyword evidence="1" id="KW-0808">Transferase</keyword>
<evidence type="ECO:0000313" key="1">
    <source>
        <dbReference type="EMBL" id="TYL89367.1"/>
    </source>
</evidence>
<name>A0A5D3K3W3_9BRAD</name>
<sequence>MEQIESISGYAYEDAELNDSHNILVPCLFAILKSRGAAKGSRVMDLGCGNGAIAELLHRDGFAVVGVDPSESGVRQAKIKYPHLQIDRGSAYDPVAEKYGKFDFVVSLEVVEHLYNPRKYAAAVYSLLAPGGTAIISTPYHGYWKNVTLAISGKMDNHFTALWDHGHIKFWSYKTLRLLLEEAGFRDIEFHRVGRIPPLAKSMLAVARK</sequence>
<dbReference type="PANTHER" id="PTHR43861">
    <property type="entry name" value="TRANS-ACONITATE 2-METHYLTRANSFERASE-RELATED"/>
    <property type="match status" value="1"/>
</dbReference>
<comment type="caution">
    <text evidence="1">The sequence shown here is derived from an EMBL/GenBank/DDBJ whole genome shotgun (WGS) entry which is preliminary data.</text>
</comment>
<proteinExistence type="predicted"/>
<gene>
    <name evidence="1" type="ORF">FXB40_36325</name>
</gene>